<keyword evidence="3" id="KW-1185">Reference proteome</keyword>
<evidence type="ECO:0000313" key="3">
    <source>
        <dbReference type="Proteomes" id="UP000053660"/>
    </source>
</evidence>
<gene>
    <name evidence="2" type="ORF">OESDEN_22437</name>
</gene>
<evidence type="ECO:0000313" key="2">
    <source>
        <dbReference type="EMBL" id="KHJ77943.1"/>
    </source>
</evidence>
<dbReference type="AlphaFoldDB" id="A0A0B1RXZ2"/>
<feature type="region of interest" description="Disordered" evidence="1">
    <location>
        <begin position="63"/>
        <end position="83"/>
    </location>
</feature>
<dbReference type="Proteomes" id="UP000053660">
    <property type="component" value="Unassembled WGS sequence"/>
</dbReference>
<reference evidence="2 3" key="1">
    <citation type="submission" date="2014-03" db="EMBL/GenBank/DDBJ databases">
        <title>Draft genome of the hookworm Oesophagostomum dentatum.</title>
        <authorList>
            <person name="Mitreva M."/>
        </authorList>
    </citation>
    <scope>NUCLEOTIDE SEQUENCE [LARGE SCALE GENOMIC DNA]</scope>
    <source>
        <strain evidence="2 3">OD-Hann</strain>
    </source>
</reference>
<organism evidence="2 3">
    <name type="scientific">Oesophagostomum dentatum</name>
    <name type="common">Nodular worm</name>
    <dbReference type="NCBI Taxonomy" id="61180"/>
    <lineage>
        <taxon>Eukaryota</taxon>
        <taxon>Metazoa</taxon>
        <taxon>Ecdysozoa</taxon>
        <taxon>Nematoda</taxon>
        <taxon>Chromadorea</taxon>
        <taxon>Rhabditida</taxon>
        <taxon>Rhabditina</taxon>
        <taxon>Rhabditomorpha</taxon>
        <taxon>Strongyloidea</taxon>
        <taxon>Strongylidae</taxon>
        <taxon>Oesophagostomum</taxon>
    </lineage>
</organism>
<proteinExistence type="predicted"/>
<evidence type="ECO:0000256" key="1">
    <source>
        <dbReference type="SAM" id="MobiDB-lite"/>
    </source>
</evidence>
<name>A0A0B1RXZ2_OESDE</name>
<accession>A0A0B1RXZ2</accession>
<protein>
    <submittedName>
        <fullName evidence="2">Uncharacterized protein</fullName>
    </submittedName>
</protein>
<sequence length="118" mass="13093">MLGGTPKEISELLDIPRSVYATMNRSMETGPLSETAGRGRKVTVVSSYVIKWVRTRINKSTRVEPHSVGASPHKTDEAQRASTTWGSCSNFTADSILNYQNDGILALRFQKLLHTEKL</sequence>
<dbReference type="EMBL" id="KN610265">
    <property type="protein sequence ID" value="KHJ77943.1"/>
    <property type="molecule type" value="Genomic_DNA"/>
</dbReference>